<dbReference type="STRING" id="396323.VH98_04570"/>
<dbReference type="AlphaFoldDB" id="V2VS11"/>
<keyword evidence="2" id="KW-1185">Reference proteome</keyword>
<dbReference type="RefSeq" id="WP_004902725.1">
    <property type="nucleotide sequence ID" value="NZ_BBTI01000005.1"/>
</dbReference>
<dbReference type="PATRIC" id="fig|1341683.3.peg.2475"/>
<dbReference type="EMBL" id="AYEU01000007">
    <property type="protein sequence ID" value="ESK50519.1"/>
    <property type="molecule type" value="Genomic_DNA"/>
</dbReference>
<proteinExistence type="predicted"/>
<gene>
    <name evidence="1" type="ORF">P255_02501</name>
</gene>
<accession>V2VS11</accession>
<evidence type="ECO:0000313" key="1">
    <source>
        <dbReference type="EMBL" id="ESK50519.1"/>
    </source>
</evidence>
<dbReference type="Proteomes" id="UP000018418">
    <property type="component" value="Unassembled WGS sequence"/>
</dbReference>
<comment type="caution">
    <text evidence="1">The sequence shown here is derived from an EMBL/GenBank/DDBJ whole genome shotgun (WGS) entry which is preliminary data.</text>
</comment>
<sequence>MKLIEIEPHFWELYQDQQQLYLSVSVDNSAVTYNWDLHLTAQQIEAYQRQGRDSIVELAKQVVAAVFRGDFSFMQQHEATATEKTAMFAAFKQWREAQKPD</sequence>
<dbReference type="HOGENOM" id="CLU_173782_0_0_6"/>
<protein>
    <submittedName>
        <fullName evidence="1">Uncharacterized protein</fullName>
    </submittedName>
</protein>
<reference evidence="1" key="1">
    <citation type="submission" date="2013-10" db="EMBL/GenBank/DDBJ databases">
        <title>The Genome Sequence of Acinetobacter brisouii CIP 110357.</title>
        <authorList>
            <consortium name="The Broad Institute Genomics Platform"/>
            <consortium name="The Broad Institute Genome Sequencing Center for Infectious Disease"/>
            <person name="Cerqueira G."/>
            <person name="Feldgarden M."/>
            <person name="Courvalin P."/>
            <person name="Grillot-Courvalin C."/>
            <person name="Clermont D."/>
            <person name="Rocha E."/>
            <person name="Yoon E.-J."/>
            <person name="Nemec A."/>
            <person name="Young S.K."/>
            <person name="Zeng Q."/>
            <person name="Gargeya S."/>
            <person name="Fitzgerald M."/>
            <person name="Abouelleil A."/>
            <person name="Alvarado L."/>
            <person name="Berlin A.M."/>
            <person name="Chapman S.B."/>
            <person name="Gainer-Dewar J."/>
            <person name="Goldberg J."/>
            <person name="Gnerre S."/>
            <person name="Griggs A."/>
            <person name="Gujja S."/>
            <person name="Hansen M."/>
            <person name="Howarth C."/>
            <person name="Imamovic A."/>
            <person name="Ireland A."/>
            <person name="Larimer J."/>
            <person name="McCowan C."/>
            <person name="Murphy C."/>
            <person name="Pearson M."/>
            <person name="Poon T.W."/>
            <person name="Priest M."/>
            <person name="Roberts A."/>
            <person name="Saif S."/>
            <person name="Shea T."/>
            <person name="Sykes S."/>
            <person name="Wortman J."/>
            <person name="Nusbaum C."/>
            <person name="Birren B."/>
        </authorList>
    </citation>
    <scope>NUCLEOTIDE SEQUENCE [LARGE SCALE GENOMIC DNA]</scope>
    <source>
        <strain evidence="1">CIP 110357</strain>
    </source>
</reference>
<evidence type="ECO:0000313" key="2">
    <source>
        <dbReference type="Proteomes" id="UP000018418"/>
    </source>
</evidence>
<organism evidence="1 2">
    <name type="scientific">Acinetobacter brisouii CIP 110357</name>
    <dbReference type="NCBI Taxonomy" id="1341683"/>
    <lineage>
        <taxon>Bacteria</taxon>
        <taxon>Pseudomonadati</taxon>
        <taxon>Pseudomonadota</taxon>
        <taxon>Gammaproteobacteria</taxon>
        <taxon>Moraxellales</taxon>
        <taxon>Moraxellaceae</taxon>
        <taxon>Acinetobacter</taxon>
    </lineage>
</organism>
<dbReference type="OrthoDB" id="1271623at2"/>
<name>V2VS11_9GAMM</name>